<dbReference type="CDD" id="cd00337">
    <property type="entry name" value="Ribosomal_uL14"/>
    <property type="match status" value="1"/>
</dbReference>
<proteinExistence type="inferred from homology"/>
<dbReference type="HAMAP" id="MF_01367">
    <property type="entry name" value="Ribosomal_uL14"/>
    <property type="match status" value="1"/>
</dbReference>
<comment type="similarity">
    <text evidence="2">Belongs to the universal ribosomal protein uL14 family.</text>
</comment>
<dbReference type="GO" id="GO:0006412">
    <property type="term" value="P:translation"/>
    <property type="evidence" value="ECO:0007669"/>
    <property type="project" value="InterPro"/>
</dbReference>
<dbReference type="EMBL" id="GGYP01001990">
    <property type="protein sequence ID" value="MDE46761.1"/>
    <property type="molecule type" value="Transcribed_RNA"/>
</dbReference>
<evidence type="ECO:0000256" key="2">
    <source>
        <dbReference type="ARBA" id="ARBA00010745"/>
    </source>
</evidence>
<dbReference type="InterPro" id="IPR036853">
    <property type="entry name" value="Ribosomal_uL14_sf"/>
</dbReference>
<name>A0A6G1S961_9ACAR</name>
<dbReference type="SMART" id="SM01374">
    <property type="entry name" value="Ribosomal_L14"/>
    <property type="match status" value="1"/>
</dbReference>
<dbReference type="GO" id="GO:1990904">
    <property type="term" value="C:ribonucleoprotein complex"/>
    <property type="evidence" value="ECO:0007669"/>
    <property type="project" value="UniProtKB-KW"/>
</dbReference>
<dbReference type="Gene3D" id="2.40.150.20">
    <property type="entry name" value="Ribosomal protein L14"/>
    <property type="match status" value="1"/>
</dbReference>
<evidence type="ECO:0000256" key="8">
    <source>
        <dbReference type="ARBA" id="ARBA00042938"/>
    </source>
</evidence>
<dbReference type="SUPFAM" id="SSF50193">
    <property type="entry name" value="Ribosomal protein L14"/>
    <property type="match status" value="1"/>
</dbReference>
<dbReference type="AlphaFoldDB" id="A0A6G1S961"/>
<evidence type="ECO:0000256" key="6">
    <source>
        <dbReference type="ARBA" id="ARBA00023274"/>
    </source>
</evidence>
<evidence type="ECO:0000256" key="3">
    <source>
        <dbReference type="ARBA" id="ARBA00022946"/>
    </source>
</evidence>
<evidence type="ECO:0000256" key="1">
    <source>
        <dbReference type="ARBA" id="ARBA00004173"/>
    </source>
</evidence>
<organism evidence="9">
    <name type="scientific">Aceria tosichella</name>
    <name type="common">wheat curl mite</name>
    <dbReference type="NCBI Taxonomy" id="561515"/>
    <lineage>
        <taxon>Eukaryota</taxon>
        <taxon>Metazoa</taxon>
        <taxon>Ecdysozoa</taxon>
        <taxon>Arthropoda</taxon>
        <taxon>Chelicerata</taxon>
        <taxon>Arachnida</taxon>
        <taxon>Acari</taxon>
        <taxon>Acariformes</taxon>
        <taxon>Trombidiformes</taxon>
        <taxon>Prostigmata</taxon>
        <taxon>Eupodina</taxon>
        <taxon>Eriophyoidea</taxon>
        <taxon>Eriophyidae</taxon>
        <taxon>Eriophyinae</taxon>
        <taxon>Aceriini</taxon>
        <taxon>Aceria</taxon>
    </lineage>
</organism>
<gene>
    <name evidence="9" type="primary">Mrpl14</name>
    <name evidence="9" type="ORF">g.13915</name>
</gene>
<evidence type="ECO:0000256" key="7">
    <source>
        <dbReference type="ARBA" id="ARBA00040118"/>
    </source>
</evidence>
<sequence length="127" mass="14184">MRLTRVLNQVHMLTRLNVVDNSEIGRQVKEAGKKVKCIRVYNKSRENMGGLGDRVLVTILGQMKKGIIVGCVQTQKAFVPKFDKNNVVLLDNNHVPLGTRVTVPIPNYLRKQGATTARLMAIATKFV</sequence>
<keyword evidence="4 9" id="KW-0689">Ribosomal protein</keyword>
<dbReference type="Pfam" id="PF00238">
    <property type="entry name" value="Ribosomal_L14"/>
    <property type="match status" value="1"/>
</dbReference>
<protein>
    <recommendedName>
        <fullName evidence="7">Large ribosomal subunit protein uL14m</fullName>
    </recommendedName>
    <alternativeName>
        <fullName evidence="8">39S ribosomal protein L14, mitochondrial</fullName>
    </alternativeName>
</protein>
<dbReference type="PANTHER" id="PTHR21037">
    <property type="entry name" value="39S RIBOSOMAL PROTEIN L14, MITOCHONDRIAL"/>
    <property type="match status" value="1"/>
</dbReference>
<accession>A0A6G1S961</accession>
<reference evidence="9" key="1">
    <citation type="submission" date="2018-10" db="EMBL/GenBank/DDBJ databases">
        <title>Transcriptome assembly of Aceria tosichella (Wheat curl mite) Type 2.</title>
        <authorList>
            <person name="Scully E.D."/>
            <person name="Geib S.M."/>
            <person name="Palmer N.A."/>
            <person name="Gupta A.K."/>
            <person name="Sarath G."/>
            <person name="Tatineni S."/>
        </authorList>
    </citation>
    <scope>NUCLEOTIDE SEQUENCE</scope>
    <source>
        <strain evidence="9">LincolnNE</strain>
    </source>
</reference>
<comment type="subcellular location">
    <subcellularLocation>
        <location evidence="1">Mitochondrion</location>
    </subcellularLocation>
</comment>
<evidence type="ECO:0000256" key="5">
    <source>
        <dbReference type="ARBA" id="ARBA00023128"/>
    </source>
</evidence>
<keyword evidence="5" id="KW-0496">Mitochondrion</keyword>
<keyword evidence="3" id="KW-0809">Transit peptide</keyword>
<dbReference type="PANTHER" id="PTHR21037:SF3">
    <property type="entry name" value="LARGE RIBOSOMAL SUBUNIT PROTEIN UL14M"/>
    <property type="match status" value="1"/>
</dbReference>
<evidence type="ECO:0000313" key="9">
    <source>
        <dbReference type="EMBL" id="MDE46761.1"/>
    </source>
</evidence>
<evidence type="ECO:0000256" key="4">
    <source>
        <dbReference type="ARBA" id="ARBA00022980"/>
    </source>
</evidence>
<dbReference type="InterPro" id="IPR000218">
    <property type="entry name" value="Ribosomal_uL14"/>
</dbReference>
<dbReference type="GO" id="GO:0005739">
    <property type="term" value="C:mitochondrion"/>
    <property type="evidence" value="ECO:0007669"/>
    <property type="project" value="UniProtKB-SubCell"/>
</dbReference>
<keyword evidence="6" id="KW-0687">Ribonucleoprotein</keyword>
<dbReference type="GO" id="GO:0005840">
    <property type="term" value="C:ribosome"/>
    <property type="evidence" value="ECO:0007669"/>
    <property type="project" value="UniProtKB-KW"/>
</dbReference>
<dbReference type="GO" id="GO:0003735">
    <property type="term" value="F:structural constituent of ribosome"/>
    <property type="evidence" value="ECO:0007669"/>
    <property type="project" value="InterPro"/>
</dbReference>